<dbReference type="RefSeq" id="XP_067695870.1">
    <property type="nucleotide sequence ID" value="XM_067839538.1"/>
</dbReference>
<evidence type="ECO:0000313" key="1">
    <source>
        <dbReference type="EMBL" id="KAG5486536.1"/>
    </source>
</evidence>
<dbReference type="EMBL" id="JAFHKP010000004">
    <property type="protein sequence ID" value="KAG5486536.1"/>
    <property type="molecule type" value="Genomic_DNA"/>
</dbReference>
<protein>
    <submittedName>
        <fullName evidence="1">Uncharacterized protein</fullName>
    </submittedName>
</protein>
<comment type="caution">
    <text evidence="1">The sequence shown here is derived from an EMBL/GenBank/DDBJ whole genome shotgun (WGS) entry which is preliminary data.</text>
</comment>
<organism evidence="1 2">
    <name type="scientific">Leishmania enriettii</name>
    <dbReference type="NCBI Taxonomy" id="5663"/>
    <lineage>
        <taxon>Eukaryota</taxon>
        <taxon>Discoba</taxon>
        <taxon>Euglenozoa</taxon>
        <taxon>Kinetoplastea</taxon>
        <taxon>Metakinetoplastina</taxon>
        <taxon>Trypanosomatida</taxon>
        <taxon>Trypanosomatidae</taxon>
        <taxon>Leishmaniinae</taxon>
        <taxon>Leishmania</taxon>
    </lineage>
</organism>
<gene>
    <name evidence="1" type="ORF">CUR178_07903</name>
</gene>
<proteinExistence type="predicted"/>
<dbReference type="AlphaFoldDB" id="A0A836HY81"/>
<sequence>MLKSSTRGQRASVTRSFHSLAETRNLPLGETSPALLVSAPNPKPPRVLSSCLNGHVWRTAKDASSHMVMGLHLRKEALEAEPEASIS</sequence>
<dbReference type="KEGG" id="lenr:94175048"/>
<dbReference type="GeneID" id="94175048"/>
<keyword evidence="2" id="KW-1185">Reference proteome</keyword>
<reference evidence="1 2" key="1">
    <citation type="submission" date="2021-02" db="EMBL/GenBank/DDBJ databases">
        <title>Leishmania (Mundinia) enrietti genome sequencing and assembly.</title>
        <authorList>
            <person name="Almutairi H."/>
            <person name="Gatherer D."/>
        </authorList>
    </citation>
    <scope>NUCLEOTIDE SEQUENCE [LARGE SCALE GENOMIC DNA]</scope>
    <source>
        <strain evidence="1">CUR178</strain>
    </source>
</reference>
<evidence type="ECO:0000313" key="2">
    <source>
        <dbReference type="Proteomes" id="UP000674179"/>
    </source>
</evidence>
<dbReference type="Proteomes" id="UP000674179">
    <property type="component" value="Chromosome 4"/>
</dbReference>
<accession>A0A836HY81</accession>
<name>A0A836HY81_LEIEN</name>